<dbReference type="AlphaFoldDB" id="A0ABD0L8I3"/>
<sequence>MATAFDVASSVHDLPARRPGRCLLFLQGHSVVRWPHGGKGGFGGLRGVDIRNLDNKAFICFRPSALLPLTVAPPEGRVRKKKAS</sequence>
<keyword evidence="2" id="KW-1185">Reference proteome</keyword>
<proteinExistence type="predicted"/>
<organism evidence="1 2">
    <name type="scientific">Batillaria attramentaria</name>
    <dbReference type="NCBI Taxonomy" id="370345"/>
    <lineage>
        <taxon>Eukaryota</taxon>
        <taxon>Metazoa</taxon>
        <taxon>Spiralia</taxon>
        <taxon>Lophotrochozoa</taxon>
        <taxon>Mollusca</taxon>
        <taxon>Gastropoda</taxon>
        <taxon>Caenogastropoda</taxon>
        <taxon>Sorbeoconcha</taxon>
        <taxon>Cerithioidea</taxon>
        <taxon>Batillariidae</taxon>
        <taxon>Batillaria</taxon>
    </lineage>
</organism>
<evidence type="ECO:0000313" key="2">
    <source>
        <dbReference type="Proteomes" id="UP001519460"/>
    </source>
</evidence>
<accession>A0ABD0L8I3</accession>
<reference evidence="1 2" key="1">
    <citation type="journal article" date="2023" name="Sci. Data">
        <title>Genome assembly of the Korean intertidal mud-creeper Batillaria attramentaria.</title>
        <authorList>
            <person name="Patra A.K."/>
            <person name="Ho P.T."/>
            <person name="Jun S."/>
            <person name="Lee S.J."/>
            <person name="Kim Y."/>
            <person name="Won Y.J."/>
        </authorList>
    </citation>
    <scope>NUCLEOTIDE SEQUENCE [LARGE SCALE GENOMIC DNA]</scope>
    <source>
        <strain evidence="1">Wonlab-2016</strain>
    </source>
</reference>
<evidence type="ECO:0000313" key="1">
    <source>
        <dbReference type="EMBL" id="KAK7495588.1"/>
    </source>
</evidence>
<dbReference type="Proteomes" id="UP001519460">
    <property type="component" value="Unassembled WGS sequence"/>
</dbReference>
<comment type="caution">
    <text evidence="1">The sequence shown here is derived from an EMBL/GenBank/DDBJ whole genome shotgun (WGS) entry which is preliminary data.</text>
</comment>
<gene>
    <name evidence="1" type="ORF">BaRGS_00013286</name>
</gene>
<protein>
    <submittedName>
        <fullName evidence="1">Uncharacterized protein</fullName>
    </submittedName>
</protein>
<dbReference type="EMBL" id="JACVVK020000074">
    <property type="protein sequence ID" value="KAK7495588.1"/>
    <property type="molecule type" value="Genomic_DNA"/>
</dbReference>
<name>A0ABD0L8I3_9CAEN</name>